<feature type="domain" description="Protein kinase" evidence="6">
    <location>
        <begin position="1"/>
        <end position="80"/>
    </location>
</feature>
<keyword evidence="4" id="KW-0418">Kinase</keyword>
<dbReference type="OrthoDB" id="1668230at2759"/>
<dbReference type="STRING" id="436010.A0A166EUW5"/>
<dbReference type="Pfam" id="PF00069">
    <property type="entry name" value="Pkinase"/>
    <property type="match status" value="1"/>
</dbReference>
<dbReference type="SUPFAM" id="SSF56112">
    <property type="entry name" value="Protein kinase-like (PK-like)"/>
    <property type="match status" value="1"/>
</dbReference>
<evidence type="ECO:0000256" key="4">
    <source>
        <dbReference type="ARBA" id="ARBA00022777"/>
    </source>
</evidence>
<keyword evidence="5" id="KW-0067">ATP-binding</keyword>
<evidence type="ECO:0000313" key="8">
    <source>
        <dbReference type="Proteomes" id="UP000076532"/>
    </source>
</evidence>
<dbReference type="PANTHER" id="PTHR24351">
    <property type="entry name" value="RIBOSOMAL PROTEIN S6 KINASE"/>
    <property type="match status" value="1"/>
</dbReference>
<keyword evidence="2" id="KW-0808">Transferase</keyword>
<gene>
    <name evidence="7" type="ORF">FIBSPDRAFT_672047</name>
</gene>
<feature type="non-terminal residue" evidence="7">
    <location>
        <position position="1"/>
    </location>
</feature>
<dbReference type="PROSITE" id="PS50011">
    <property type="entry name" value="PROTEIN_KINASE_DOM"/>
    <property type="match status" value="1"/>
</dbReference>
<dbReference type="InterPro" id="IPR008271">
    <property type="entry name" value="Ser/Thr_kinase_AS"/>
</dbReference>
<organism evidence="7 8">
    <name type="scientific">Athelia psychrophila</name>
    <dbReference type="NCBI Taxonomy" id="1759441"/>
    <lineage>
        <taxon>Eukaryota</taxon>
        <taxon>Fungi</taxon>
        <taxon>Dikarya</taxon>
        <taxon>Basidiomycota</taxon>
        <taxon>Agaricomycotina</taxon>
        <taxon>Agaricomycetes</taxon>
        <taxon>Agaricomycetidae</taxon>
        <taxon>Atheliales</taxon>
        <taxon>Atheliaceae</taxon>
        <taxon>Athelia</taxon>
    </lineage>
</organism>
<name>A0A166EUW5_9AGAM</name>
<dbReference type="Proteomes" id="UP000076532">
    <property type="component" value="Unassembled WGS sequence"/>
</dbReference>
<sequence length="80" mass="8773">VVHRDLKPENILITSTGHLAIADFGLSAVFPPSSTTARRMYEHCGTPGYFAPEVCHAHVEEHGYDASVDIYGFGIILLEM</sequence>
<dbReference type="Gene3D" id="1.10.510.10">
    <property type="entry name" value="Transferase(Phosphotransferase) domain 1"/>
    <property type="match status" value="1"/>
</dbReference>
<proteinExistence type="predicted"/>
<evidence type="ECO:0000256" key="1">
    <source>
        <dbReference type="ARBA" id="ARBA00022527"/>
    </source>
</evidence>
<evidence type="ECO:0000256" key="2">
    <source>
        <dbReference type="ARBA" id="ARBA00022679"/>
    </source>
</evidence>
<keyword evidence="3" id="KW-0547">Nucleotide-binding</keyword>
<dbReference type="GO" id="GO:0005524">
    <property type="term" value="F:ATP binding"/>
    <property type="evidence" value="ECO:0007669"/>
    <property type="project" value="UniProtKB-KW"/>
</dbReference>
<evidence type="ECO:0000259" key="6">
    <source>
        <dbReference type="PROSITE" id="PS50011"/>
    </source>
</evidence>
<keyword evidence="1" id="KW-0723">Serine/threonine-protein kinase</keyword>
<evidence type="ECO:0000313" key="7">
    <source>
        <dbReference type="EMBL" id="KZP16131.1"/>
    </source>
</evidence>
<reference evidence="7 8" key="1">
    <citation type="journal article" date="2016" name="Mol. Biol. Evol.">
        <title>Comparative Genomics of Early-Diverging Mushroom-Forming Fungi Provides Insights into the Origins of Lignocellulose Decay Capabilities.</title>
        <authorList>
            <person name="Nagy L.G."/>
            <person name="Riley R."/>
            <person name="Tritt A."/>
            <person name="Adam C."/>
            <person name="Daum C."/>
            <person name="Floudas D."/>
            <person name="Sun H."/>
            <person name="Yadav J.S."/>
            <person name="Pangilinan J."/>
            <person name="Larsson K.H."/>
            <person name="Matsuura K."/>
            <person name="Barry K."/>
            <person name="Labutti K."/>
            <person name="Kuo R."/>
            <person name="Ohm R.A."/>
            <person name="Bhattacharya S.S."/>
            <person name="Shirouzu T."/>
            <person name="Yoshinaga Y."/>
            <person name="Martin F.M."/>
            <person name="Grigoriev I.V."/>
            <person name="Hibbett D.S."/>
        </authorList>
    </citation>
    <scope>NUCLEOTIDE SEQUENCE [LARGE SCALE GENOMIC DNA]</scope>
    <source>
        <strain evidence="7 8">CBS 109695</strain>
    </source>
</reference>
<dbReference type="InterPro" id="IPR000719">
    <property type="entry name" value="Prot_kinase_dom"/>
</dbReference>
<dbReference type="EMBL" id="KV417597">
    <property type="protein sequence ID" value="KZP16131.1"/>
    <property type="molecule type" value="Genomic_DNA"/>
</dbReference>
<feature type="non-terminal residue" evidence="7">
    <location>
        <position position="80"/>
    </location>
</feature>
<dbReference type="PROSITE" id="PS00108">
    <property type="entry name" value="PROTEIN_KINASE_ST"/>
    <property type="match status" value="1"/>
</dbReference>
<dbReference type="GO" id="GO:0004674">
    <property type="term" value="F:protein serine/threonine kinase activity"/>
    <property type="evidence" value="ECO:0007669"/>
    <property type="project" value="UniProtKB-KW"/>
</dbReference>
<dbReference type="InterPro" id="IPR011009">
    <property type="entry name" value="Kinase-like_dom_sf"/>
</dbReference>
<protein>
    <submittedName>
        <fullName evidence="7">Kinase-like protein</fullName>
    </submittedName>
</protein>
<accession>A0A166EUW5</accession>
<evidence type="ECO:0000256" key="5">
    <source>
        <dbReference type="ARBA" id="ARBA00022840"/>
    </source>
</evidence>
<keyword evidence="8" id="KW-1185">Reference proteome</keyword>
<dbReference type="AlphaFoldDB" id="A0A166EUW5"/>
<evidence type="ECO:0000256" key="3">
    <source>
        <dbReference type="ARBA" id="ARBA00022741"/>
    </source>
</evidence>